<feature type="transmembrane region" description="Helical" evidence="1">
    <location>
        <begin position="35"/>
        <end position="51"/>
    </location>
</feature>
<feature type="transmembrane region" description="Helical" evidence="1">
    <location>
        <begin position="144"/>
        <end position="162"/>
    </location>
</feature>
<feature type="transmembrane region" description="Helical" evidence="1">
    <location>
        <begin position="174"/>
        <end position="192"/>
    </location>
</feature>
<dbReference type="InterPro" id="IPR037185">
    <property type="entry name" value="EmrE-like"/>
</dbReference>
<dbReference type="RefSeq" id="WP_237180563.1">
    <property type="nucleotide sequence ID" value="NZ_CP061177.1"/>
</dbReference>
<dbReference type="Proteomes" id="UP001518989">
    <property type="component" value="Unassembled WGS sequence"/>
</dbReference>
<keyword evidence="1" id="KW-0812">Transmembrane</keyword>
<name>A0ABS3KN69_9PROT</name>
<dbReference type="PANTHER" id="PTHR22911">
    <property type="entry name" value="ACYL-MALONYL CONDENSING ENZYME-RELATED"/>
    <property type="match status" value="1"/>
</dbReference>
<accession>A0ABS3KN69</accession>
<organism evidence="3 4">
    <name type="scientific">Roseomonas haemaphysalidis</name>
    <dbReference type="NCBI Taxonomy" id="2768162"/>
    <lineage>
        <taxon>Bacteria</taxon>
        <taxon>Pseudomonadati</taxon>
        <taxon>Pseudomonadota</taxon>
        <taxon>Alphaproteobacteria</taxon>
        <taxon>Acetobacterales</taxon>
        <taxon>Roseomonadaceae</taxon>
        <taxon>Roseomonas</taxon>
    </lineage>
</organism>
<keyword evidence="1" id="KW-1133">Transmembrane helix</keyword>
<feature type="transmembrane region" description="Helical" evidence="1">
    <location>
        <begin position="63"/>
        <end position="84"/>
    </location>
</feature>
<dbReference type="PANTHER" id="PTHR22911:SF76">
    <property type="entry name" value="EAMA DOMAIN-CONTAINING PROTEIN"/>
    <property type="match status" value="1"/>
</dbReference>
<evidence type="ECO:0000313" key="3">
    <source>
        <dbReference type="EMBL" id="MBO1078910.1"/>
    </source>
</evidence>
<evidence type="ECO:0000259" key="2">
    <source>
        <dbReference type="Pfam" id="PF00892"/>
    </source>
</evidence>
<reference evidence="3 4" key="1">
    <citation type="submission" date="2020-09" db="EMBL/GenBank/DDBJ databases">
        <title>Roseomonas.</title>
        <authorList>
            <person name="Zhu W."/>
        </authorList>
    </citation>
    <scope>NUCLEOTIDE SEQUENCE [LARGE SCALE GENOMIC DNA]</scope>
    <source>
        <strain evidence="3 4">573</strain>
    </source>
</reference>
<dbReference type="Pfam" id="PF00892">
    <property type="entry name" value="EamA"/>
    <property type="match status" value="2"/>
</dbReference>
<feature type="transmembrane region" description="Helical" evidence="1">
    <location>
        <begin position="204"/>
        <end position="222"/>
    </location>
</feature>
<keyword evidence="1" id="KW-0472">Membrane</keyword>
<protein>
    <submittedName>
        <fullName evidence="3">EamA family transporter</fullName>
    </submittedName>
</protein>
<comment type="caution">
    <text evidence="3">The sequence shown here is derived from an EMBL/GenBank/DDBJ whole genome shotgun (WGS) entry which is preliminary data.</text>
</comment>
<evidence type="ECO:0000256" key="1">
    <source>
        <dbReference type="SAM" id="Phobius"/>
    </source>
</evidence>
<feature type="transmembrane region" description="Helical" evidence="1">
    <location>
        <begin position="96"/>
        <end position="114"/>
    </location>
</feature>
<keyword evidence="4" id="KW-1185">Reference proteome</keyword>
<sequence length="289" mass="28799">MSRHDMLGGVALVLWAFLGVLTRLAAGIPPLQLTAMAMTVGGAAGLAVVLARGQASRLRQGALAWAHGVGGLAGYHALYFAALALAPPVEANLLNYLWPLLIVLLSAPVLGLALDARRLSGVVLGLAGCALLLGGGAGFAPAAWPGFLCAAAAALVWALYSVTARRLAGVPTEAVAGFCLGAALLSGVLHALTETTVVPDARQAVAVLLMGLGPLGAAFFLWDAGMKRGDPRLLGTLAYATPVASTALLLAAGEGQAGWRVLAAAALVAGGGLLAAMGRGGKPAKAARL</sequence>
<feature type="transmembrane region" description="Helical" evidence="1">
    <location>
        <begin position="259"/>
        <end position="278"/>
    </location>
</feature>
<dbReference type="EMBL" id="JACTNG010000003">
    <property type="protein sequence ID" value="MBO1078910.1"/>
    <property type="molecule type" value="Genomic_DNA"/>
</dbReference>
<dbReference type="InterPro" id="IPR000620">
    <property type="entry name" value="EamA_dom"/>
</dbReference>
<feature type="transmembrane region" description="Helical" evidence="1">
    <location>
        <begin position="234"/>
        <end position="253"/>
    </location>
</feature>
<evidence type="ECO:0000313" key="4">
    <source>
        <dbReference type="Proteomes" id="UP001518989"/>
    </source>
</evidence>
<feature type="domain" description="EamA" evidence="2">
    <location>
        <begin position="9"/>
        <end position="133"/>
    </location>
</feature>
<feature type="domain" description="EamA" evidence="2">
    <location>
        <begin position="145"/>
        <end position="274"/>
    </location>
</feature>
<feature type="transmembrane region" description="Helical" evidence="1">
    <location>
        <begin position="121"/>
        <end position="138"/>
    </location>
</feature>
<gene>
    <name evidence="3" type="ORF">IAI61_07700</name>
</gene>
<dbReference type="SUPFAM" id="SSF103481">
    <property type="entry name" value="Multidrug resistance efflux transporter EmrE"/>
    <property type="match status" value="1"/>
</dbReference>
<proteinExistence type="predicted"/>